<dbReference type="EMBL" id="RDSM01000007">
    <property type="protein sequence ID" value="RXH53883.1"/>
    <property type="molecule type" value="Genomic_DNA"/>
</dbReference>
<evidence type="ECO:0008006" key="3">
    <source>
        <dbReference type="Google" id="ProtNLM"/>
    </source>
</evidence>
<reference evidence="1 2" key="1">
    <citation type="submission" date="2018-11" db="EMBL/GenBank/DDBJ databases">
        <authorList>
            <person name="Mardanov A.V."/>
            <person name="Ravin N.V."/>
            <person name="Dedysh S.N."/>
        </authorList>
    </citation>
    <scope>NUCLEOTIDE SEQUENCE [LARGE SCALE GENOMIC DNA]</scope>
    <source>
        <strain evidence="1 2">AF10</strain>
    </source>
</reference>
<dbReference type="OrthoDB" id="122598at2"/>
<protein>
    <recommendedName>
        <fullName evidence="3">Coenzyme PQQ synthesis protein D (PqqD)</fullName>
    </recommendedName>
</protein>
<dbReference type="Proteomes" id="UP000289437">
    <property type="component" value="Unassembled WGS sequence"/>
</dbReference>
<name>A0A4Q0SSJ6_9BACT</name>
<proteinExistence type="predicted"/>
<organism evidence="1 2">
    <name type="scientific">Granulicella sibirica</name>
    <dbReference type="NCBI Taxonomy" id="2479048"/>
    <lineage>
        <taxon>Bacteria</taxon>
        <taxon>Pseudomonadati</taxon>
        <taxon>Acidobacteriota</taxon>
        <taxon>Terriglobia</taxon>
        <taxon>Terriglobales</taxon>
        <taxon>Acidobacteriaceae</taxon>
        <taxon>Granulicella</taxon>
    </lineage>
</organism>
<dbReference type="RefSeq" id="WP_128915764.1">
    <property type="nucleotide sequence ID" value="NZ_RDSM01000007.1"/>
</dbReference>
<reference evidence="2" key="2">
    <citation type="submission" date="2019-02" db="EMBL/GenBank/DDBJ databases">
        <title>Granulicella sibirica sp. nov., a psychrotolerant acidobacterium isolated from an organic soil layer in forested tundra, West Siberia.</title>
        <authorList>
            <person name="Oshkin I.Y."/>
            <person name="Kulichevskaya I.S."/>
            <person name="Rijpstra W.I.C."/>
            <person name="Sinninghe Damste J.S."/>
            <person name="Rakitin A.L."/>
            <person name="Ravin N.V."/>
            <person name="Dedysh S.N."/>
        </authorList>
    </citation>
    <scope>NUCLEOTIDE SEQUENCE [LARGE SCALE GENOMIC DNA]</scope>
    <source>
        <strain evidence="2">AF10</strain>
    </source>
</reference>
<gene>
    <name evidence="1" type="ORF">GRAN_5221</name>
</gene>
<sequence>MVAVAPNLKSISDPDGAVVFDILRDTFIALNMTGAYVWTRLEKGQLVDAIVNELARDTGSDPHEVAADVAEFMEQLMIRHLIVSPPDGNRSSRL</sequence>
<keyword evidence="2" id="KW-1185">Reference proteome</keyword>
<accession>A0A4Q0SSJ6</accession>
<evidence type="ECO:0000313" key="2">
    <source>
        <dbReference type="Proteomes" id="UP000289437"/>
    </source>
</evidence>
<comment type="caution">
    <text evidence="1">The sequence shown here is derived from an EMBL/GenBank/DDBJ whole genome shotgun (WGS) entry which is preliminary data.</text>
</comment>
<dbReference type="AlphaFoldDB" id="A0A4Q0SSJ6"/>
<dbReference type="Pfam" id="PF05402">
    <property type="entry name" value="PqqD"/>
    <property type="match status" value="1"/>
</dbReference>
<dbReference type="InterPro" id="IPR008792">
    <property type="entry name" value="PQQD"/>
</dbReference>
<dbReference type="InterPro" id="IPR041881">
    <property type="entry name" value="PqqD_sf"/>
</dbReference>
<evidence type="ECO:0000313" key="1">
    <source>
        <dbReference type="EMBL" id="RXH53883.1"/>
    </source>
</evidence>
<dbReference type="Gene3D" id="1.10.10.1150">
    <property type="entry name" value="Coenzyme PQQ synthesis protein D (PqqD)"/>
    <property type="match status" value="1"/>
</dbReference>